<sequence length="160" mass="18262">MKKLMEVVKEMKGMEVAVEDFENEVIIAFGDYEFNGISEVVLEKSMGQNYDYTAYVNEKNAPEVFISVEKTDEGIIVLDAWTNEKEENFEKMIGKTWAEVKEDMIDSITVEMENVDVKSGSCIVDFTNCSFLSIMGTYREENDEVIIEVADNAIIYDNRG</sequence>
<dbReference type="GeneID" id="75076864"/>
<accession>A0AAN4ATU3</accession>
<comment type="caution">
    <text evidence="1">The sequence shown here is derived from an EMBL/GenBank/DDBJ whole genome shotgun (WGS) entry which is preliminary data.</text>
</comment>
<dbReference type="EMBL" id="ALKK01000011">
    <property type="protein sequence ID" value="EJU18770.1"/>
    <property type="molecule type" value="Genomic_DNA"/>
</dbReference>
<name>A0AAN4ATU3_9FUSO</name>
<reference evidence="1 2" key="1">
    <citation type="submission" date="2012-07" db="EMBL/GenBank/DDBJ databases">
        <authorList>
            <person name="Durkin A.S."/>
            <person name="McCorrison J."/>
            <person name="Torralba M."/>
            <person name="Gillis M."/>
            <person name="Methe B."/>
            <person name="Sutton G."/>
            <person name="Nelson K.E."/>
        </authorList>
    </citation>
    <scope>NUCLEOTIDE SEQUENCE [LARGE SCALE GENOMIC DNA]</scope>
    <source>
        <strain evidence="1 2">Fnf 1007</strain>
    </source>
</reference>
<dbReference type="RefSeq" id="WP_005960382.1">
    <property type="nucleotide sequence ID" value="NZ_ALKK01000011.1"/>
</dbReference>
<dbReference type="Proteomes" id="UP000003120">
    <property type="component" value="Unassembled WGS sequence"/>
</dbReference>
<gene>
    <name evidence="1" type="ORF">HMPREF1127_1123</name>
</gene>
<evidence type="ECO:0000313" key="1">
    <source>
        <dbReference type="EMBL" id="EJU18770.1"/>
    </source>
</evidence>
<protein>
    <submittedName>
        <fullName evidence="1">Uncharacterized protein</fullName>
    </submittedName>
</protein>
<organism evidence="1 2">
    <name type="scientific">Fusobacterium necrophorum subsp. funduliforme Fnf 1007</name>
    <dbReference type="NCBI Taxonomy" id="1161424"/>
    <lineage>
        <taxon>Bacteria</taxon>
        <taxon>Fusobacteriati</taxon>
        <taxon>Fusobacteriota</taxon>
        <taxon>Fusobacteriia</taxon>
        <taxon>Fusobacteriales</taxon>
        <taxon>Fusobacteriaceae</taxon>
        <taxon>Fusobacterium</taxon>
    </lineage>
</organism>
<evidence type="ECO:0000313" key="2">
    <source>
        <dbReference type="Proteomes" id="UP000003120"/>
    </source>
</evidence>
<proteinExistence type="predicted"/>
<dbReference type="AlphaFoldDB" id="A0AAN4ATU3"/>